<evidence type="ECO:0000256" key="1">
    <source>
        <dbReference type="ARBA" id="ARBA00022473"/>
    </source>
</evidence>
<gene>
    <name evidence="10" type="ORF">ILYODFUR_008221</name>
</gene>
<keyword evidence="3" id="KW-0221">Differentiation</keyword>
<keyword evidence="1" id="KW-0217">Developmental protein</keyword>
<keyword evidence="5" id="KW-1015">Disulfide bond</keyword>
<dbReference type="Gene3D" id="2.10.160.10">
    <property type="entry name" value="Vascular endothelial growth factor, heparin-binding domain"/>
    <property type="match status" value="1"/>
</dbReference>
<dbReference type="InterPro" id="IPR029034">
    <property type="entry name" value="Cystine-knot_cytokine"/>
</dbReference>
<organism evidence="10 11">
    <name type="scientific">Ilyodon furcidens</name>
    <name type="common">goldbreast splitfin</name>
    <dbReference type="NCBI Taxonomy" id="33524"/>
    <lineage>
        <taxon>Eukaryota</taxon>
        <taxon>Metazoa</taxon>
        <taxon>Chordata</taxon>
        <taxon>Craniata</taxon>
        <taxon>Vertebrata</taxon>
        <taxon>Euteleostomi</taxon>
        <taxon>Actinopterygii</taxon>
        <taxon>Neopterygii</taxon>
        <taxon>Teleostei</taxon>
        <taxon>Neoteleostei</taxon>
        <taxon>Acanthomorphata</taxon>
        <taxon>Ovalentaria</taxon>
        <taxon>Atherinomorphae</taxon>
        <taxon>Cyprinodontiformes</taxon>
        <taxon>Goodeidae</taxon>
        <taxon>Ilyodon</taxon>
    </lineage>
</organism>
<protein>
    <recommendedName>
        <fullName evidence="9">Platelet-derived growth factor (PDGF) family profile domain-containing protein</fullName>
    </recommendedName>
</protein>
<evidence type="ECO:0000256" key="2">
    <source>
        <dbReference type="ARBA" id="ARBA00022657"/>
    </source>
</evidence>
<name>A0ABV0V1B4_9TELE</name>
<reference evidence="10 11" key="1">
    <citation type="submission" date="2021-06" db="EMBL/GenBank/DDBJ databases">
        <authorList>
            <person name="Palmer J.M."/>
        </authorList>
    </citation>
    <scope>NUCLEOTIDE SEQUENCE [LARGE SCALE GENOMIC DNA]</scope>
    <source>
        <strain evidence="11">if_2019</strain>
        <tissue evidence="10">Muscle</tissue>
    </source>
</reference>
<dbReference type="Gene3D" id="2.10.90.10">
    <property type="entry name" value="Cystine-knot cytokines"/>
    <property type="match status" value="1"/>
</dbReference>
<dbReference type="InterPro" id="IPR027928">
    <property type="entry name" value="VEGF_C"/>
</dbReference>
<evidence type="ECO:0000256" key="8">
    <source>
        <dbReference type="SAM" id="SignalP"/>
    </source>
</evidence>
<feature type="chain" id="PRO_5046356733" description="Platelet-derived growth factor (PDGF) family profile domain-containing protein" evidence="8">
    <location>
        <begin position="20"/>
        <end position="189"/>
    </location>
</feature>
<keyword evidence="11" id="KW-1185">Reference proteome</keyword>
<dbReference type="Pfam" id="PF14554">
    <property type="entry name" value="VEGF_C"/>
    <property type="match status" value="1"/>
</dbReference>
<dbReference type="InterPro" id="IPR036841">
    <property type="entry name" value="VEGF_C_sf"/>
</dbReference>
<keyword evidence="6" id="KW-0325">Glycoprotein</keyword>
<dbReference type="PROSITE" id="PS50278">
    <property type="entry name" value="PDGF_2"/>
    <property type="match status" value="1"/>
</dbReference>
<comment type="similarity">
    <text evidence="7">Belongs to the PDGF/VEGF growth factor family.</text>
</comment>
<dbReference type="Pfam" id="PF00341">
    <property type="entry name" value="PDGF"/>
    <property type="match status" value="1"/>
</dbReference>
<comment type="caution">
    <text evidence="10">The sequence shown here is derived from an EMBL/GenBank/DDBJ whole genome shotgun (WGS) entry which is preliminary data.</text>
</comment>
<keyword evidence="4 7" id="KW-0339">Growth factor</keyword>
<keyword evidence="2" id="KW-0037">Angiogenesis</keyword>
<dbReference type="SUPFAM" id="SSF57501">
    <property type="entry name" value="Cystine-knot cytokines"/>
    <property type="match status" value="1"/>
</dbReference>
<dbReference type="Proteomes" id="UP001482620">
    <property type="component" value="Unassembled WGS sequence"/>
</dbReference>
<feature type="signal peptide" evidence="8">
    <location>
        <begin position="1"/>
        <end position="19"/>
    </location>
</feature>
<evidence type="ECO:0000256" key="6">
    <source>
        <dbReference type="ARBA" id="ARBA00023180"/>
    </source>
</evidence>
<evidence type="ECO:0000313" key="11">
    <source>
        <dbReference type="Proteomes" id="UP001482620"/>
    </source>
</evidence>
<dbReference type="EMBL" id="JAHRIQ010093231">
    <property type="protein sequence ID" value="MEQ2251178.1"/>
    <property type="molecule type" value="Genomic_DNA"/>
</dbReference>
<proteinExistence type="inferred from homology"/>
<accession>A0ABV0V1B4</accession>
<dbReference type="PANTHER" id="PTHR12025">
    <property type="entry name" value="VASCULAR ENDOTHELIAL GROWTH FACTOR"/>
    <property type="match status" value="1"/>
</dbReference>
<evidence type="ECO:0000259" key="9">
    <source>
        <dbReference type="PROSITE" id="PS50278"/>
    </source>
</evidence>
<sequence>MNFIDRLTLLLLTLSAVKSALIPKDTTRAPNDVISLIEVFNKSYCQPREVLVDVQQEYPNELDHIYVPSCVVVKRCAGCCNDEMLQCTPTATSNVTMEIKRLKVQRQENDIYLSFTEHSACECRLKTGVRKKKSNVCEPCCDNCPEKKKRLFVQDPSTCRCTCKHTLGYCKQRHLEINERTCKCGKPRR</sequence>
<dbReference type="SUPFAM" id="SSF57593">
    <property type="entry name" value="Heparin-binding domain from vascular endothelial growth factor"/>
    <property type="match status" value="1"/>
</dbReference>
<dbReference type="InterPro" id="IPR000072">
    <property type="entry name" value="PDGF/VEGF_dom"/>
</dbReference>
<dbReference type="PROSITE" id="PS00249">
    <property type="entry name" value="PDGF_1"/>
    <property type="match status" value="1"/>
</dbReference>
<dbReference type="InterPro" id="IPR023581">
    <property type="entry name" value="PD_growth_factor_CS"/>
</dbReference>
<dbReference type="CDD" id="cd00135">
    <property type="entry name" value="PDGF"/>
    <property type="match status" value="1"/>
</dbReference>
<evidence type="ECO:0000256" key="5">
    <source>
        <dbReference type="ARBA" id="ARBA00023157"/>
    </source>
</evidence>
<dbReference type="PANTHER" id="PTHR12025:SF16">
    <property type="entry name" value="VASCULAR ENDOTHELIAL GROWTH FACTOR A ISOFORM 1 PRECURSOR"/>
    <property type="match status" value="1"/>
</dbReference>
<dbReference type="SMART" id="SM00141">
    <property type="entry name" value="PDGF"/>
    <property type="match status" value="1"/>
</dbReference>
<feature type="domain" description="Platelet-derived growth factor (PDGF) family profile" evidence="9">
    <location>
        <begin position="32"/>
        <end position="128"/>
    </location>
</feature>
<evidence type="ECO:0000256" key="3">
    <source>
        <dbReference type="ARBA" id="ARBA00022782"/>
    </source>
</evidence>
<evidence type="ECO:0000313" key="10">
    <source>
        <dbReference type="EMBL" id="MEQ2251178.1"/>
    </source>
</evidence>
<evidence type="ECO:0000256" key="7">
    <source>
        <dbReference type="RuleBase" id="RU003818"/>
    </source>
</evidence>
<evidence type="ECO:0000256" key="4">
    <source>
        <dbReference type="ARBA" id="ARBA00023030"/>
    </source>
</evidence>
<keyword evidence="8" id="KW-0732">Signal</keyword>
<dbReference type="InterPro" id="IPR050507">
    <property type="entry name" value="PDGF/VEGF_growth_factor"/>
</dbReference>